<gene>
    <name evidence="2" type="ORF">K452DRAFT_18785</name>
</gene>
<name>A0A6A6BE43_9PEZI</name>
<evidence type="ECO:0000256" key="1">
    <source>
        <dbReference type="SAM" id="MobiDB-lite"/>
    </source>
</evidence>
<sequence>MCGGLIEGEGRGADGKGKKEREGNEGREGKEGRRAERQVETRRRETGELRHRRGHTWAAVGLIIQNTRARRSVGEPGSAGERKLFLDSGRAGRLARPM</sequence>
<feature type="compositionally biased region" description="Basic and acidic residues" evidence="1">
    <location>
        <begin position="8"/>
        <end position="49"/>
    </location>
</feature>
<protein>
    <submittedName>
        <fullName evidence="2">Uncharacterized protein</fullName>
    </submittedName>
</protein>
<dbReference type="AlphaFoldDB" id="A0A6A6BE43"/>
<accession>A0A6A6BE43</accession>
<evidence type="ECO:0000313" key="3">
    <source>
        <dbReference type="Proteomes" id="UP000799438"/>
    </source>
</evidence>
<feature type="region of interest" description="Disordered" evidence="1">
    <location>
        <begin position="1"/>
        <end position="50"/>
    </location>
</feature>
<keyword evidence="3" id="KW-1185">Reference proteome</keyword>
<proteinExistence type="predicted"/>
<reference evidence="2" key="1">
    <citation type="journal article" date="2020" name="Stud. Mycol.">
        <title>101 Dothideomycetes genomes: a test case for predicting lifestyles and emergence of pathogens.</title>
        <authorList>
            <person name="Haridas S."/>
            <person name="Albert R."/>
            <person name="Binder M."/>
            <person name="Bloem J."/>
            <person name="Labutti K."/>
            <person name="Salamov A."/>
            <person name="Andreopoulos B."/>
            <person name="Baker S."/>
            <person name="Barry K."/>
            <person name="Bills G."/>
            <person name="Bluhm B."/>
            <person name="Cannon C."/>
            <person name="Castanera R."/>
            <person name="Culley D."/>
            <person name="Daum C."/>
            <person name="Ezra D."/>
            <person name="Gonzalez J."/>
            <person name="Henrissat B."/>
            <person name="Kuo A."/>
            <person name="Liang C."/>
            <person name="Lipzen A."/>
            <person name="Lutzoni F."/>
            <person name="Magnuson J."/>
            <person name="Mondo S."/>
            <person name="Nolan M."/>
            <person name="Ohm R."/>
            <person name="Pangilinan J."/>
            <person name="Park H.-J."/>
            <person name="Ramirez L."/>
            <person name="Alfaro M."/>
            <person name="Sun H."/>
            <person name="Tritt A."/>
            <person name="Yoshinaga Y."/>
            <person name="Zwiers L.-H."/>
            <person name="Turgeon B."/>
            <person name="Goodwin S."/>
            <person name="Spatafora J."/>
            <person name="Crous P."/>
            <person name="Grigoriev I."/>
        </authorList>
    </citation>
    <scope>NUCLEOTIDE SEQUENCE</scope>
    <source>
        <strain evidence="2">CBS 121167</strain>
    </source>
</reference>
<evidence type="ECO:0000313" key="2">
    <source>
        <dbReference type="EMBL" id="KAF2142439.1"/>
    </source>
</evidence>
<dbReference type="EMBL" id="ML995484">
    <property type="protein sequence ID" value="KAF2142439.1"/>
    <property type="molecule type" value="Genomic_DNA"/>
</dbReference>
<dbReference type="GeneID" id="54293345"/>
<dbReference type="Proteomes" id="UP000799438">
    <property type="component" value="Unassembled WGS sequence"/>
</dbReference>
<organism evidence="2 3">
    <name type="scientific">Aplosporella prunicola CBS 121167</name>
    <dbReference type="NCBI Taxonomy" id="1176127"/>
    <lineage>
        <taxon>Eukaryota</taxon>
        <taxon>Fungi</taxon>
        <taxon>Dikarya</taxon>
        <taxon>Ascomycota</taxon>
        <taxon>Pezizomycotina</taxon>
        <taxon>Dothideomycetes</taxon>
        <taxon>Dothideomycetes incertae sedis</taxon>
        <taxon>Botryosphaeriales</taxon>
        <taxon>Aplosporellaceae</taxon>
        <taxon>Aplosporella</taxon>
    </lineage>
</organism>
<dbReference type="RefSeq" id="XP_033398151.1">
    <property type="nucleotide sequence ID" value="XM_033535849.1"/>
</dbReference>